<dbReference type="InterPro" id="IPR036736">
    <property type="entry name" value="ACP-like_sf"/>
</dbReference>
<evidence type="ECO:0000256" key="2">
    <source>
        <dbReference type="ARBA" id="ARBA00022553"/>
    </source>
</evidence>
<dbReference type="InterPro" id="IPR000873">
    <property type="entry name" value="AMP-dep_synth/lig_dom"/>
</dbReference>
<dbReference type="Pfam" id="PF00501">
    <property type="entry name" value="AMP-binding"/>
    <property type="match status" value="1"/>
</dbReference>
<dbReference type="Gene3D" id="1.10.1200.10">
    <property type="entry name" value="ACP-like"/>
    <property type="match status" value="1"/>
</dbReference>
<dbReference type="PANTHER" id="PTHR45527">
    <property type="entry name" value="NONRIBOSOMAL PEPTIDE SYNTHETASE"/>
    <property type="match status" value="1"/>
</dbReference>
<evidence type="ECO:0000256" key="1">
    <source>
        <dbReference type="ARBA" id="ARBA00022450"/>
    </source>
</evidence>
<reference evidence="4 5" key="1">
    <citation type="submission" date="2016-10" db="EMBL/GenBank/DDBJ databases">
        <authorList>
            <person name="de Groot N.N."/>
        </authorList>
    </citation>
    <scope>NUCLEOTIDE SEQUENCE [LARGE SCALE GENOMIC DNA]</scope>
    <source>
        <strain evidence="4 5">CGMCC 4.1859</strain>
    </source>
</reference>
<dbReference type="GO" id="GO:0044550">
    <property type="term" value="P:secondary metabolite biosynthetic process"/>
    <property type="evidence" value="ECO:0007669"/>
    <property type="project" value="TreeGrafter"/>
</dbReference>
<evidence type="ECO:0000259" key="3">
    <source>
        <dbReference type="PROSITE" id="PS50075"/>
    </source>
</evidence>
<dbReference type="PROSITE" id="PS00012">
    <property type="entry name" value="PHOSPHOPANTETHEINE"/>
    <property type="match status" value="1"/>
</dbReference>
<dbReference type="AlphaFoldDB" id="A0A1G7W1R6"/>
<keyword evidence="1" id="KW-0596">Phosphopantetheine</keyword>
<dbReference type="Pfam" id="PF13193">
    <property type="entry name" value="AMP-binding_C"/>
    <property type="match status" value="1"/>
</dbReference>
<dbReference type="InterPro" id="IPR045851">
    <property type="entry name" value="AMP-bd_C_sf"/>
</dbReference>
<protein>
    <submittedName>
        <fullName evidence="4">Amino acid adenylation domain-containing protein</fullName>
    </submittedName>
</protein>
<dbReference type="Gene3D" id="3.30.300.30">
    <property type="match status" value="1"/>
</dbReference>
<dbReference type="Gene3D" id="2.30.38.10">
    <property type="entry name" value="Luciferase, Domain 3"/>
    <property type="match status" value="1"/>
</dbReference>
<dbReference type="Proteomes" id="UP000198614">
    <property type="component" value="Unassembled WGS sequence"/>
</dbReference>
<dbReference type="SUPFAM" id="SSF56801">
    <property type="entry name" value="Acetyl-CoA synthetase-like"/>
    <property type="match status" value="1"/>
</dbReference>
<dbReference type="Pfam" id="PF00550">
    <property type="entry name" value="PP-binding"/>
    <property type="match status" value="1"/>
</dbReference>
<feature type="domain" description="Carrier" evidence="3">
    <location>
        <begin position="511"/>
        <end position="582"/>
    </location>
</feature>
<evidence type="ECO:0000313" key="5">
    <source>
        <dbReference type="Proteomes" id="UP000198614"/>
    </source>
</evidence>
<dbReference type="GO" id="GO:0005737">
    <property type="term" value="C:cytoplasm"/>
    <property type="evidence" value="ECO:0007669"/>
    <property type="project" value="TreeGrafter"/>
</dbReference>
<dbReference type="OrthoDB" id="2472181at2"/>
<dbReference type="PANTHER" id="PTHR45527:SF1">
    <property type="entry name" value="FATTY ACID SYNTHASE"/>
    <property type="match status" value="1"/>
</dbReference>
<dbReference type="PROSITE" id="PS50075">
    <property type="entry name" value="CARRIER"/>
    <property type="match status" value="1"/>
</dbReference>
<name>A0A1G7W1R6_9ACTN</name>
<keyword evidence="2" id="KW-0597">Phosphoprotein</keyword>
<dbReference type="InterPro" id="IPR009081">
    <property type="entry name" value="PP-bd_ACP"/>
</dbReference>
<dbReference type="SUPFAM" id="SSF47336">
    <property type="entry name" value="ACP-like"/>
    <property type="match status" value="1"/>
</dbReference>
<dbReference type="GO" id="GO:0031177">
    <property type="term" value="F:phosphopantetheine binding"/>
    <property type="evidence" value="ECO:0007669"/>
    <property type="project" value="TreeGrafter"/>
</dbReference>
<dbReference type="Gene3D" id="3.40.50.980">
    <property type="match status" value="2"/>
</dbReference>
<organism evidence="4 5">
    <name type="scientific">Streptomyces griseoaurantiacus</name>
    <dbReference type="NCBI Taxonomy" id="68213"/>
    <lineage>
        <taxon>Bacteria</taxon>
        <taxon>Bacillati</taxon>
        <taxon>Actinomycetota</taxon>
        <taxon>Actinomycetes</taxon>
        <taxon>Kitasatosporales</taxon>
        <taxon>Streptomycetaceae</taxon>
        <taxon>Streptomyces</taxon>
        <taxon>Streptomyces aurantiacus group</taxon>
    </lineage>
</organism>
<proteinExistence type="predicted"/>
<accession>A0A1G7W1R6</accession>
<sequence length="582" mass="60878">MLLSHLPAPATPRPPAPGGTVPDWFSHWVRVRPHAPAVLTPEACWDYAAVDDLSSELAARLREHLAPGDVVGVLLPRSVTLVVTALALAKVGATYLPLGENPPKERRESIVETAAARHLLASADHPDVGGDPVVRHAVAGTKVALTGTGRTTGKAGAAGPAPYAIATSGSTGRPKVVLGSQESLTTLISWLATRLAITEEDRVAMTASPGFDAHLLDLWLALGTGAALVVPPEEALSSAEGLLEWCADQRIDSMFLPTPLGELVMGATRPAHLALRRLLVGGDRLRAVPAEDFPAEVLNVYGPTEAGVLTTTHVVGAHEDPLAIPIGVPLSGRTVTVTDEAGEVVPRGTLGELRVTGAGVALGYAGGHLGGFVPAAEGEERTYRTGDRVLMRPEGVLEFHGRLDDQFKIDGVRLEPAEIEAALLSFPGVTSAAAFPFTTGGGIRQVGAALTTSPGATRSEQALLAHAAARLPGPAVPRAALFLDDLPTNDNGKIDRAALAELLRNRLGGEEEDRSPATVLLRMVRDLVGQDLGLEDSLADAGVNSLTTARLLSRMREEFGLRVRAVDVIRAETVADILPALR</sequence>
<evidence type="ECO:0000313" key="4">
    <source>
        <dbReference type="EMBL" id="SDG65808.1"/>
    </source>
</evidence>
<dbReference type="InterPro" id="IPR006162">
    <property type="entry name" value="Ppantetheine_attach_site"/>
</dbReference>
<dbReference type="GO" id="GO:0043041">
    <property type="term" value="P:amino acid activation for nonribosomal peptide biosynthetic process"/>
    <property type="evidence" value="ECO:0007669"/>
    <property type="project" value="TreeGrafter"/>
</dbReference>
<dbReference type="EMBL" id="FNAX01000025">
    <property type="protein sequence ID" value="SDG65808.1"/>
    <property type="molecule type" value="Genomic_DNA"/>
</dbReference>
<dbReference type="InterPro" id="IPR025110">
    <property type="entry name" value="AMP-bd_C"/>
</dbReference>
<gene>
    <name evidence="4" type="ORF">SAMN05216260_12524</name>
</gene>